<dbReference type="EMBL" id="JAIFRP010004357">
    <property type="protein sequence ID" value="KAK2577271.1"/>
    <property type="molecule type" value="Genomic_DNA"/>
</dbReference>
<dbReference type="GO" id="GO:0051082">
    <property type="term" value="F:unfolded protein binding"/>
    <property type="evidence" value="ECO:0007669"/>
    <property type="project" value="TreeGrafter"/>
</dbReference>
<evidence type="ECO:0000256" key="2">
    <source>
        <dbReference type="SAM" id="MobiDB-lite"/>
    </source>
</evidence>
<accession>A0AAD9RCQ3</accession>
<evidence type="ECO:0000313" key="4">
    <source>
        <dbReference type="EMBL" id="KAK2577271.1"/>
    </source>
</evidence>
<dbReference type="InterPro" id="IPR057990">
    <property type="entry name" value="TPR_SYO1"/>
</dbReference>
<dbReference type="SUPFAM" id="SSF48371">
    <property type="entry name" value="ARM repeat"/>
    <property type="match status" value="1"/>
</dbReference>
<dbReference type="Gene3D" id="1.25.10.10">
    <property type="entry name" value="Leucine-rich Repeat Variant"/>
    <property type="match status" value="1"/>
</dbReference>
<proteinExistence type="inferred from homology"/>
<sequence length="642" mass="71754">MGKQKRQKRKPHKENPAGLIPVNTSEDVEDFANMDKEEALQKVYEEVQSSNMEEKLSGLQTLESMACSENMAVQIASDGIVKMIGPLLIDHSVPVRASAASALRHIAEHGREKAYISFFNDDIMTPLSTLLKRDYGEWQPNVDCVNKEKIHDEKETFIQAVTLLWTLCENNELAIKYANKEGLISILLKYFDINTYGIEMSIVAAQCILALSEDNPVALTELEQHEQTLLSLLNMDVNDNLSVTDIISLKTLIGGILMHINSSIETAKIPTVSQVIHVLSEALATDHINVSCPLASTLLEEKAEFSRATKKQIQEYRKLLGTQQQALEILTNLCSEDQEDNEVDSEIDDSNQVECEEPMDEDESINGSSCKATSSLPVNIIEVINNTDLLKKVWNKTSNIDNKISETFSQSIEGKAILKQVHVLRCRAYLCLHNWISSLDIDTLGGAENLYSIWCQIGTVVFKEANMNDIELLESATAAMRATLQKLTEVQAKPFSKLTLSDIQPMLNGERQCSNANIRVNLIRILGNLALIIANDDNLNKHELMKHISVFLLVTSATESMAWVMAECLDALMDIFSDDETDKLAAEIQLTVKLSELVPVFKTKVRQQKKTLGDNVAVISTKSIRWILIIFHGICFTLDEFP</sequence>
<comment type="caution">
    <text evidence="4">The sequence shown here is derived from an EMBL/GenBank/DDBJ whole genome shotgun (WGS) entry which is preliminary data.</text>
</comment>
<organism evidence="4 5">
    <name type="scientific">Odynerus spinipes</name>
    <dbReference type="NCBI Taxonomy" id="1348599"/>
    <lineage>
        <taxon>Eukaryota</taxon>
        <taxon>Metazoa</taxon>
        <taxon>Ecdysozoa</taxon>
        <taxon>Arthropoda</taxon>
        <taxon>Hexapoda</taxon>
        <taxon>Insecta</taxon>
        <taxon>Pterygota</taxon>
        <taxon>Neoptera</taxon>
        <taxon>Endopterygota</taxon>
        <taxon>Hymenoptera</taxon>
        <taxon>Apocrita</taxon>
        <taxon>Aculeata</taxon>
        <taxon>Vespoidea</taxon>
        <taxon>Vespidae</taxon>
        <taxon>Eumeninae</taxon>
        <taxon>Odynerus</taxon>
    </lineage>
</organism>
<dbReference type="GO" id="GO:0042273">
    <property type="term" value="P:ribosomal large subunit biogenesis"/>
    <property type="evidence" value="ECO:0007669"/>
    <property type="project" value="TreeGrafter"/>
</dbReference>
<name>A0AAD9RCQ3_9HYME</name>
<dbReference type="InterPro" id="IPR011989">
    <property type="entry name" value="ARM-like"/>
</dbReference>
<evidence type="ECO:0000313" key="5">
    <source>
        <dbReference type="Proteomes" id="UP001258017"/>
    </source>
</evidence>
<dbReference type="PANTHER" id="PTHR13347">
    <property type="entry name" value="HEAT REPEAT-CONTAINING PROTEIN 3"/>
    <property type="match status" value="1"/>
</dbReference>
<keyword evidence="5" id="KW-1185">Reference proteome</keyword>
<dbReference type="InterPro" id="IPR016024">
    <property type="entry name" value="ARM-type_fold"/>
</dbReference>
<dbReference type="AlphaFoldDB" id="A0AAD9RCQ3"/>
<dbReference type="Pfam" id="PF25567">
    <property type="entry name" value="TPR_SYO1"/>
    <property type="match status" value="1"/>
</dbReference>
<dbReference type="PANTHER" id="PTHR13347:SF1">
    <property type="entry name" value="HEAT REPEAT-CONTAINING PROTEIN 3"/>
    <property type="match status" value="1"/>
</dbReference>
<reference evidence="4" key="1">
    <citation type="submission" date="2021-08" db="EMBL/GenBank/DDBJ databases">
        <authorList>
            <person name="Misof B."/>
            <person name="Oliver O."/>
            <person name="Podsiadlowski L."/>
            <person name="Donath A."/>
            <person name="Peters R."/>
            <person name="Mayer C."/>
            <person name="Rust J."/>
            <person name="Gunkel S."/>
            <person name="Lesny P."/>
            <person name="Martin S."/>
            <person name="Oeyen J.P."/>
            <person name="Petersen M."/>
            <person name="Panagiotis P."/>
            <person name="Wilbrandt J."/>
            <person name="Tanja T."/>
        </authorList>
    </citation>
    <scope>NUCLEOTIDE SEQUENCE</scope>
    <source>
        <strain evidence="4">GBR_01_08_01A</strain>
        <tissue evidence="4">Thorax + abdomen</tissue>
    </source>
</reference>
<feature type="compositionally biased region" description="Basic residues" evidence="2">
    <location>
        <begin position="1"/>
        <end position="12"/>
    </location>
</feature>
<dbReference type="GO" id="GO:0006606">
    <property type="term" value="P:protein import into nucleus"/>
    <property type="evidence" value="ECO:0007669"/>
    <property type="project" value="TreeGrafter"/>
</dbReference>
<gene>
    <name evidence="4" type="ORF">KPH14_003408</name>
</gene>
<feature type="region of interest" description="Disordered" evidence="2">
    <location>
        <begin position="1"/>
        <end position="24"/>
    </location>
</feature>
<dbReference type="CDD" id="cd13394">
    <property type="entry name" value="Syo1_like"/>
    <property type="match status" value="1"/>
</dbReference>
<reference evidence="4" key="2">
    <citation type="journal article" date="2023" name="Commun. Biol.">
        <title>Intrasexual cuticular hydrocarbon dimorphism in a wasp sheds light on hydrocarbon biosynthesis genes in Hymenoptera.</title>
        <authorList>
            <person name="Moris V.C."/>
            <person name="Podsiadlowski L."/>
            <person name="Martin S."/>
            <person name="Oeyen J.P."/>
            <person name="Donath A."/>
            <person name="Petersen M."/>
            <person name="Wilbrandt J."/>
            <person name="Misof B."/>
            <person name="Liedtke D."/>
            <person name="Thamm M."/>
            <person name="Scheiner R."/>
            <person name="Schmitt T."/>
            <person name="Niehuis O."/>
        </authorList>
    </citation>
    <scope>NUCLEOTIDE SEQUENCE</scope>
    <source>
        <strain evidence="4">GBR_01_08_01A</strain>
    </source>
</reference>
<evidence type="ECO:0000256" key="1">
    <source>
        <dbReference type="ARBA" id="ARBA00049983"/>
    </source>
</evidence>
<dbReference type="InterPro" id="IPR052616">
    <property type="entry name" value="SYO1-like"/>
</dbReference>
<evidence type="ECO:0000259" key="3">
    <source>
        <dbReference type="Pfam" id="PF25567"/>
    </source>
</evidence>
<comment type="similarity">
    <text evidence="1">Belongs to the nuclear import and ribosome assembly adapter family.</text>
</comment>
<dbReference type="Proteomes" id="UP001258017">
    <property type="component" value="Unassembled WGS sequence"/>
</dbReference>
<protein>
    <recommendedName>
        <fullName evidence="3">SYO1-like TPR repeats domain-containing protein</fullName>
    </recommendedName>
</protein>
<feature type="domain" description="SYO1-like TPR repeats" evidence="3">
    <location>
        <begin position="379"/>
        <end position="621"/>
    </location>
</feature>